<accession>A0A218Z1N5</accession>
<sequence>MRAPDRLLMEHLAVPCRNRPRVIVVATVVLLLLLGSLPPPLLKGRG</sequence>
<dbReference type="AlphaFoldDB" id="A0A218Z1N5"/>
<dbReference type="EMBL" id="MZNU01000281">
    <property type="protein sequence ID" value="OWP01185.1"/>
    <property type="molecule type" value="Genomic_DNA"/>
</dbReference>
<feature type="transmembrane region" description="Helical" evidence="1">
    <location>
        <begin position="21"/>
        <end position="42"/>
    </location>
</feature>
<name>A0A218Z1N5_9HELO</name>
<keyword evidence="1" id="KW-1133">Transmembrane helix</keyword>
<evidence type="ECO:0000256" key="1">
    <source>
        <dbReference type="SAM" id="Phobius"/>
    </source>
</evidence>
<keyword evidence="1" id="KW-0472">Membrane</keyword>
<keyword evidence="1" id="KW-0812">Transmembrane</keyword>
<proteinExistence type="predicted"/>
<comment type="caution">
    <text evidence="2">The sequence shown here is derived from an EMBL/GenBank/DDBJ whole genome shotgun (WGS) entry which is preliminary data.</text>
</comment>
<evidence type="ECO:0000313" key="3">
    <source>
        <dbReference type="Proteomes" id="UP000242519"/>
    </source>
</evidence>
<evidence type="ECO:0000313" key="2">
    <source>
        <dbReference type="EMBL" id="OWP01185.1"/>
    </source>
</evidence>
<reference evidence="2 3" key="1">
    <citation type="submission" date="2017-04" db="EMBL/GenBank/DDBJ databases">
        <title>Draft genome sequence of Marssonina coronaria NL1: causal agent of apple blotch.</title>
        <authorList>
            <person name="Cheng Q."/>
        </authorList>
    </citation>
    <scope>NUCLEOTIDE SEQUENCE [LARGE SCALE GENOMIC DNA]</scope>
    <source>
        <strain evidence="2 3">NL1</strain>
    </source>
</reference>
<dbReference type="InParanoid" id="A0A218Z1N5"/>
<protein>
    <submittedName>
        <fullName evidence="2">Uncharacterized protein</fullName>
    </submittedName>
</protein>
<gene>
    <name evidence="2" type="ORF">B2J93_5465</name>
</gene>
<keyword evidence="3" id="KW-1185">Reference proteome</keyword>
<organism evidence="2 3">
    <name type="scientific">Diplocarpon coronariae</name>
    <dbReference type="NCBI Taxonomy" id="2795749"/>
    <lineage>
        <taxon>Eukaryota</taxon>
        <taxon>Fungi</taxon>
        <taxon>Dikarya</taxon>
        <taxon>Ascomycota</taxon>
        <taxon>Pezizomycotina</taxon>
        <taxon>Leotiomycetes</taxon>
        <taxon>Helotiales</taxon>
        <taxon>Drepanopezizaceae</taxon>
        <taxon>Diplocarpon</taxon>
    </lineage>
</organism>
<dbReference type="Proteomes" id="UP000242519">
    <property type="component" value="Unassembled WGS sequence"/>
</dbReference>